<evidence type="ECO:0000256" key="2">
    <source>
        <dbReference type="ARBA" id="ARBA00023098"/>
    </source>
</evidence>
<dbReference type="InterPro" id="IPR016035">
    <property type="entry name" value="Acyl_Trfase/lysoPLipase"/>
</dbReference>
<evidence type="ECO:0000256" key="3">
    <source>
        <dbReference type="PROSITE-ProRule" id="PRU00555"/>
    </source>
</evidence>
<dbReference type="PANTHER" id="PTHR10728">
    <property type="entry name" value="CYTOSOLIC PHOSPHOLIPASE A2"/>
    <property type="match status" value="1"/>
</dbReference>
<dbReference type="PANTHER" id="PTHR10728:SF39">
    <property type="entry name" value="CYTOSOLIC PHOSPHOLIPASE A2 GAMMA"/>
    <property type="match status" value="1"/>
</dbReference>
<dbReference type="SUPFAM" id="SSF52151">
    <property type="entry name" value="FabD/lysophospholipase-like"/>
    <property type="match status" value="1"/>
</dbReference>
<protein>
    <submittedName>
        <fullName evidence="5">Cytosolic phospholipase A2 zeta-like</fullName>
    </submittedName>
</protein>
<dbReference type="Proteomes" id="UP001059041">
    <property type="component" value="Linkage Group LG16"/>
</dbReference>
<dbReference type="Pfam" id="PF01735">
    <property type="entry name" value="PLA2_B"/>
    <property type="match status" value="1"/>
</dbReference>
<dbReference type="GO" id="GO:0005509">
    <property type="term" value="F:calcium ion binding"/>
    <property type="evidence" value="ECO:0007669"/>
    <property type="project" value="TreeGrafter"/>
</dbReference>
<dbReference type="GO" id="GO:0005544">
    <property type="term" value="F:calcium-dependent phospholipid binding"/>
    <property type="evidence" value="ECO:0007669"/>
    <property type="project" value="TreeGrafter"/>
</dbReference>
<reference evidence="5" key="1">
    <citation type="submission" date="2021-02" db="EMBL/GenBank/DDBJ databases">
        <title>Comparative genomics reveals that relaxation of natural selection precedes convergent phenotypic evolution of cavefish.</title>
        <authorList>
            <person name="Peng Z."/>
        </authorList>
    </citation>
    <scope>NUCLEOTIDE SEQUENCE</scope>
    <source>
        <tissue evidence="5">Muscle</tissue>
    </source>
</reference>
<accession>A0A9W7WH01</accession>
<evidence type="ECO:0000313" key="6">
    <source>
        <dbReference type="Proteomes" id="UP001059041"/>
    </source>
</evidence>
<keyword evidence="3" id="KW-0442">Lipid degradation</keyword>
<dbReference type="PROSITE" id="PS51210">
    <property type="entry name" value="PLA2C"/>
    <property type="match status" value="1"/>
</dbReference>
<dbReference type="InterPro" id="IPR002642">
    <property type="entry name" value="LysoPLipase_cat_dom"/>
</dbReference>
<dbReference type="Gene3D" id="3.40.1090.10">
    <property type="entry name" value="Cytosolic phospholipase A2 catalytic domain"/>
    <property type="match status" value="1"/>
</dbReference>
<comment type="caution">
    <text evidence="5">The sequence shown here is derived from an EMBL/GenBank/DDBJ whole genome shotgun (WGS) entry which is preliminary data.</text>
</comment>
<keyword evidence="6" id="KW-1185">Reference proteome</keyword>
<dbReference type="GO" id="GO:0005654">
    <property type="term" value="C:nucleoplasm"/>
    <property type="evidence" value="ECO:0007669"/>
    <property type="project" value="TreeGrafter"/>
</dbReference>
<evidence type="ECO:0000259" key="4">
    <source>
        <dbReference type="PROSITE" id="PS51210"/>
    </source>
</evidence>
<dbReference type="GO" id="GO:0047498">
    <property type="term" value="F:calcium-dependent phospholipase A2 activity"/>
    <property type="evidence" value="ECO:0007669"/>
    <property type="project" value="TreeGrafter"/>
</dbReference>
<proteinExistence type="predicted"/>
<sequence length="575" mass="66246">LSMKSFGLECRLQPLPARMSKGNQSESSVVRIGHSLNEAEKGHVSSRRESVLQCLLQHNIHCSPEEVPNIALLGSGGGERALLGLMGSLVQLFKEGLLDCMMYLCGVSGSTWCMASLYKEPDWSCRLEEVKDDIIQRLTGDGVSFTDKLSILEKYYQKDNFSLTDIWAALVISEVVKEIDENPLSHQRSKHSKDPYPIYTVIDKQSNREKMKADVFFEITAHEVGYSITGAFVDSSCFGCQFDEGVKKKNQPEMEMLYLQGLCGSVFADLEKTMEELLILIKKLFWRESDVTCNHTSLSPPHLNEVYRVTLTLVELNLLFFREEDTSSHIEILNDLLRGKLNKEKYETVITLQMMPEGIARKKIQEQTLYVCQLYSDWLQKQLNYNGLWMVVIKCIELATRWIWGTTYNFLYNMTAPEVSPCILKKETRHYEDAGIFINSPYFSVLRKERHIDLIISLDFSDDDPFKTVVQTAETCKELHIPFPKVHISEQDKQTPKDFYVFESHHAPTVIHIPLFNIINCEGEVRKWKRRYRTFQQPYSCEMIHDLLEKAEKTILKSHHHENGSLDQAVLTLDQ</sequence>
<gene>
    <name evidence="5" type="ORF">IRJ41_016045</name>
</gene>
<dbReference type="SMART" id="SM00022">
    <property type="entry name" value="PLAc"/>
    <property type="match status" value="1"/>
</dbReference>
<feature type="non-terminal residue" evidence="5">
    <location>
        <position position="575"/>
    </location>
</feature>
<name>A0A9W7WH01_TRIRA</name>
<dbReference type="GO" id="GO:0005829">
    <property type="term" value="C:cytosol"/>
    <property type="evidence" value="ECO:0007669"/>
    <property type="project" value="TreeGrafter"/>
</dbReference>
<dbReference type="EMBL" id="JAFHDT010000016">
    <property type="protein sequence ID" value="KAI7798979.1"/>
    <property type="molecule type" value="Genomic_DNA"/>
</dbReference>
<feature type="domain" description="PLA2c" evidence="4">
    <location>
        <begin position="22"/>
        <end position="575"/>
    </location>
</feature>
<evidence type="ECO:0000313" key="5">
    <source>
        <dbReference type="EMBL" id="KAI7798979.1"/>
    </source>
</evidence>
<keyword evidence="1 3" id="KW-0378">Hydrolase</keyword>
<dbReference type="GO" id="GO:0005635">
    <property type="term" value="C:nuclear envelope"/>
    <property type="evidence" value="ECO:0007669"/>
    <property type="project" value="TreeGrafter"/>
</dbReference>
<evidence type="ECO:0000256" key="1">
    <source>
        <dbReference type="ARBA" id="ARBA00022801"/>
    </source>
</evidence>
<dbReference type="GO" id="GO:0046475">
    <property type="term" value="P:glycerophospholipid catabolic process"/>
    <property type="evidence" value="ECO:0007669"/>
    <property type="project" value="TreeGrafter"/>
</dbReference>
<keyword evidence="2 3" id="KW-0443">Lipid metabolism</keyword>
<organism evidence="5 6">
    <name type="scientific">Triplophysa rosa</name>
    <name type="common">Cave loach</name>
    <dbReference type="NCBI Taxonomy" id="992332"/>
    <lineage>
        <taxon>Eukaryota</taxon>
        <taxon>Metazoa</taxon>
        <taxon>Chordata</taxon>
        <taxon>Craniata</taxon>
        <taxon>Vertebrata</taxon>
        <taxon>Euteleostomi</taxon>
        <taxon>Actinopterygii</taxon>
        <taxon>Neopterygii</taxon>
        <taxon>Teleostei</taxon>
        <taxon>Ostariophysi</taxon>
        <taxon>Cypriniformes</taxon>
        <taxon>Nemacheilidae</taxon>
        <taxon>Triplophysa</taxon>
    </lineage>
</organism>
<dbReference type="AlphaFoldDB" id="A0A9W7WH01"/>